<keyword evidence="3" id="KW-1185">Reference proteome</keyword>
<reference evidence="2 3" key="1">
    <citation type="journal article" date="2013" name="Genome Announc.">
        <title>Draft Genome Sequence of Arcticibacter svalbardensis Strain MN12-7T, a Member of the Family Sphingobacteriaceae Isolated from an Arctic Soil Sample.</title>
        <authorList>
            <person name="Shivaji S."/>
            <person name="Ara S."/>
            <person name="Prasad S."/>
            <person name="Manasa B.P."/>
            <person name="Begum Z."/>
            <person name="Singh A."/>
            <person name="Kumar Pinnaka A."/>
        </authorList>
    </citation>
    <scope>NUCLEOTIDE SEQUENCE [LARGE SCALE GENOMIC DNA]</scope>
    <source>
        <strain evidence="2 3">MN12-7</strain>
    </source>
</reference>
<feature type="signal peptide" evidence="1">
    <location>
        <begin position="1"/>
        <end position="21"/>
    </location>
</feature>
<evidence type="ECO:0000313" key="3">
    <source>
        <dbReference type="Proteomes" id="UP000014174"/>
    </source>
</evidence>
<accession>R9GSM6</accession>
<keyword evidence="1" id="KW-0732">Signal</keyword>
<comment type="caution">
    <text evidence="2">The sequence shown here is derived from an EMBL/GenBank/DDBJ whole genome shotgun (WGS) entry which is preliminary data.</text>
</comment>
<sequence>MKTISTLTAALLIIASFHASANENIGKSSINLPSPIVATAEDVNAKELEELKSNVNFLLPSIPELTPEDVDAKELEELKSNVNFLLPSIPELNQEDLDIKEIEQLRVQAPEMVWRSPSDVDTAQLESLKHSFIVLLFPEVDIDATNLCPKNNKHQVYKI</sequence>
<proteinExistence type="predicted"/>
<dbReference type="eggNOG" id="ENOG502ZJ8H">
    <property type="taxonomic scope" value="Bacteria"/>
</dbReference>
<dbReference type="STRING" id="1150600.ADIARSV_2266"/>
<organism evidence="2 3">
    <name type="scientific">Arcticibacter svalbardensis MN12-7</name>
    <dbReference type="NCBI Taxonomy" id="1150600"/>
    <lineage>
        <taxon>Bacteria</taxon>
        <taxon>Pseudomonadati</taxon>
        <taxon>Bacteroidota</taxon>
        <taxon>Sphingobacteriia</taxon>
        <taxon>Sphingobacteriales</taxon>
        <taxon>Sphingobacteriaceae</taxon>
        <taxon>Arcticibacter</taxon>
    </lineage>
</organism>
<dbReference type="EMBL" id="AQPN01000079">
    <property type="protein sequence ID" value="EOR94668.1"/>
    <property type="molecule type" value="Genomic_DNA"/>
</dbReference>
<dbReference type="AlphaFoldDB" id="R9GSM6"/>
<evidence type="ECO:0000256" key="1">
    <source>
        <dbReference type="SAM" id="SignalP"/>
    </source>
</evidence>
<dbReference type="OrthoDB" id="804097at2"/>
<feature type="chain" id="PRO_5004472273" evidence="1">
    <location>
        <begin position="22"/>
        <end position="159"/>
    </location>
</feature>
<name>R9GSM6_9SPHI</name>
<protein>
    <submittedName>
        <fullName evidence="2">Uncharacterized protein</fullName>
    </submittedName>
</protein>
<dbReference type="Proteomes" id="UP000014174">
    <property type="component" value="Unassembled WGS sequence"/>
</dbReference>
<gene>
    <name evidence="2" type="ORF">ADIARSV_2266</name>
</gene>
<evidence type="ECO:0000313" key="2">
    <source>
        <dbReference type="EMBL" id="EOR94668.1"/>
    </source>
</evidence>
<dbReference type="RefSeq" id="WP_016195500.1">
    <property type="nucleotide sequence ID" value="NZ_AQPN01000079.1"/>
</dbReference>